<feature type="domain" description="Ketoreductase" evidence="4">
    <location>
        <begin position="7"/>
        <end position="189"/>
    </location>
</feature>
<dbReference type="PANTHER" id="PTHR43008">
    <property type="entry name" value="BENZIL REDUCTASE"/>
    <property type="match status" value="1"/>
</dbReference>
<keyword evidence="6" id="KW-1185">Reference proteome</keyword>
<dbReference type="InterPro" id="IPR036291">
    <property type="entry name" value="NAD(P)-bd_dom_sf"/>
</dbReference>
<dbReference type="EMBL" id="MU005766">
    <property type="protein sequence ID" value="KAF2712325.1"/>
    <property type="molecule type" value="Genomic_DNA"/>
</dbReference>
<evidence type="ECO:0000256" key="2">
    <source>
        <dbReference type="ARBA" id="ARBA00022857"/>
    </source>
</evidence>
<name>A0A6G1KIE9_9PLEO</name>
<accession>A0A6G1KIE9</accession>
<proteinExistence type="inferred from homology"/>
<dbReference type="CDD" id="cd05367">
    <property type="entry name" value="SPR-like_SDR_c"/>
    <property type="match status" value="1"/>
</dbReference>
<evidence type="ECO:0000259" key="4">
    <source>
        <dbReference type="SMART" id="SM00822"/>
    </source>
</evidence>
<dbReference type="GO" id="GO:0050664">
    <property type="term" value="F:oxidoreductase activity, acting on NAD(P)H, oxygen as acceptor"/>
    <property type="evidence" value="ECO:0007669"/>
    <property type="project" value="TreeGrafter"/>
</dbReference>
<dbReference type="OrthoDB" id="153074at2759"/>
<reference evidence="5" key="1">
    <citation type="journal article" date="2020" name="Stud. Mycol.">
        <title>101 Dothideomycetes genomes: a test case for predicting lifestyles and emergence of pathogens.</title>
        <authorList>
            <person name="Haridas S."/>
            <person name="Albert R."/>
            <person name="Binder M."/>
            <person name="Bloem J."/>
            <person name="Labutti K."/>
            <person name="Salamov A."/>
            <person name="Andreopoulos B."/>
            <person name="Baker S."/>
            <person name="Barry K."/>
            <person name="Bills G."/>
            <person name="Bluhm B."/>
            <person name="Cannon C."/>
            <person name="Castanera R."/>
            <person name="Culley D."/>
            <person name="Daum C."/>
            <person name="Ezra D."/>
            <person name="Gonzalez J."/>
            <person name="Henrissat B."/>
            <person name="Kuo A."/>
            <person name="Liang C."/>
            <person name="Lipzen A."/>
            <person name="Lutzoni F."/>
            <person name="Magnuson J."/>
            <person name="Mondo S."/>
            <person name="Nolan M."/>
            <person name="Ohm R."/>
            <person name="Pangilinan J."/>
            <person name="Park H.-J."/>
            <person name="Ramirez L."/>
            <person name="Alfaro M."/>
            <person name="Sun H."/>
            <person name="Tritt A."/>
            <person name="Yoshinaga Y."/>
            <person name="Zwiers L.-H."/>
            <person name="Turgeon B."/>
            <person name="Goodwin S."/>
            <person name="Spatafora J."/>
            <person name="Crous P."/>
            <person name="Grigoriev I."/>
        </authorList>
    </citation>
    <scope>NUCLEOTIDE SEQUENCE</scope>
    <source>
        <strain evidence="5">CBS 279.74</strain>
    </source>
</reference>
<dbReference type="AlphaFoldDB" id="A0A6G1KIE9"/>
<sequence length="260" mass="27717">MANEEGKVVVLTGASRGIGLAIAHMLLSSPSSHKLVVMSRTHEALDQLHYQYPSQVEVLAGDLSNASLKLNEKAVELALSRWGRLDALIVNHGTLQPVKRIANVDLAEWEAGFGANVGSAVALIQAAIPPLRKSNGRILLTSSGAAVSGYVGWGCYGAGKAVLNHLALTLTAEEPDITTISIRPGVVDTEMQREIREVHAEAMSEKDREKFAGLKRDGGLLKAEQPGGVIARLAVQGDVGGLKGKFLSWNDEGLAEWQEE</sequence>
<protein>
    <submittedName>
        <fullName evidence="5">NAD(P)-binding protein</fullName>
    </submittedName>
</protein>
<dbReference type="Pfam" id="PF00106">
    <property type="entry name" value="adh_short"/>
    <property type="match status" value="1"/>
</dbReference>
<evidence type="ECO:0000256" key="1">
    <source>
        <dbReference type="ARBA" id="ARBA00006484"/>
    </source>
</evidence>
<evidence type="ECO:0000313" key="5">
    <source>
        <dbReference type="EMBL" id="KAF2712325.1"/>
    </source>
</evidence>
<keyword evidence="3" id="KW-0560">Oxidoreductase</keyword>
<dbReference type="InterPro" id="IPR002347">
    <property type="entry name" value="SDR_fam"/>
</dbReference>
<organism evidence="5 6">
    <name type="scientific">Pleomassaria siparia CBS 279.74</name>
    <dbReference type="NCBI Taxonomy" id="1314801"/>
    <lineage>
        <taxon>Eukaryota</taxon>
        <taxon>Fungi</taxon>
        <taxon>Dikarya</taxon>
        <taxon>Ascomycota</taxon>
        <taxon>Pezizomycotina</taxon>
        <taxon>Dothideomycetes</taxon>
        <taxon>Pleosporomycetidae</taxon>
        <taxon>Pleosporales</taxon>
        <taxon>Pleomassariaceae</taxon>
        <taxon>Pleomassaria</taxon>
    </lineage>
</organism>
<gene>
    <name evidence="5" type="ORF">K504DRAFT_464417</name>
</gene>
<dbReference type="Proteomes" id="UP000799428">
    <property type="component" value="Unassembled WGS sequence"/>
</dbReference>
<dbReference type="FunFam" id="3.40.50.720:FF:000281">
    <property type="entry name" value="Uncharacterized oxidoreductase YIR035C"/>
    <property type="match status" value="1"/>
</dbReference>
<dbReference type="PRINTS" id="PR00081">
    <property type="entry name" value="GDHRDH"/>
</dbReference>
<dbReference type="InterPro" id="IPR057326">
    <property type="entry name" value="KR_dom"/>
</dbReference>
<comment type="similarity">
    <text evidence="1">Belongs to the short-chain dehydrogenases/reductases (SDR) family.</text>
</comment>
<dbReference type="SUPFAM" id="SSF51735">
    <property type="entry name" value="NAD(P)-binding Rossmann-fold domains"/>
    <property type="match status" value="1"/>
</dbReference>
<evidence type="ECO:0000256" key="3">
    <source>
        <dbReference type="ARBA" id="ARBA00023002"/>
    </source>
</evidence>
<dbReference type="Gene3D" id="3.40.50.720">
    <property type="entry name" value="NAD(P)-binding Rossmann-like Domain"/>
    <property type="match status" value="1"/>
</dbReference>
<keyword evidence="2" id="KW-0521">NADP</keyword>
<evidence type="ECO:0000313" key="6">
    <source>
        <dbReference type="Proteomes" id="UP000799428"/>
    </source>
</evidence>
<dbReference type="SMART" id="SM00822">
    <property type="entry name" value="PKS_KR"/>
    <property type="match status" value="1"/>
</dbReference>
<dbReference type="PANTHER" id="PTHR43008:SF8">
    <property type="entry name" value="BENZIL REDUCTASE ((S)-BENZOIN FORMING) IRC24"/>
    <property type="match status" value="1"/>
</dbReference>